<dbReference type="AlphaFoldDB" id="A0A915LEH5"/>
<accession>A0A915LEH5</accession>
<protein>
    <submittedName>
        <fullName evidence="2">Uncharacterized protein</fullName>
    </submittedName>
</protein>
<evidence type="ECO:0000313" key="1">
    <source>
        <dbReference type="Proteomes" id="UP000887565"/>
    </source>
</evidence>
<proteinExistence type="predicted"/>
<dbReference type="WBParaSite" id="nRc.2.0.1.t48251-RA">
    <property type="protein sequence ID" value="nRc.2.0.1.t48251-RA"/>
    <property type="gene ID" value="nRc.2.0.1.g48251"/>
</dbReference>
<keyword evidence="1" id="KW-1185">Reference proteome</keyword>
<evidence type="ECO:0000313" key="2">
    <source>
        <dbReference type="WBParaSite" id="nRc.2.0.1.t48251-RA"/>
    </source>
</evidence>
<name>A0A915LEH5_ROMCU</name>
<sequence length="81" mass="9309">MNGRCDCCDDVPDGDCSKCQDHSDEQCFCDEWQEKFYCDGNCISIKLWNDGKKDCPYSCIEPDVKSECLSKKTRCEPVEVH</sequence>
<dbReference type="Proteomes" id="UP000887565">
    <property type="component" value="Unplaced"/>
</dbReference>
<reference evidence="2" key="1">
    <citation type="submission" date="2022-11" db="UniProtKB">
        <authorList>
            <consortium name="WormBaseParasite"/>
        </authorList>
    </citation>
    <scope>IDENTIFICATION</scope>
</reference>
<organism evidence="1 2">
    <name type="scientific">Romanomermis culicivorax</name>
    <name type="common">Nematode worm</name>
    <dbReference type="NCBI Taxonomy" id="13658"/>
    <lineage>
        <taxon>Eukaryota</taxon>
        <taxon>Metazoa</taxon>
        <taxon>Ecdysozoa</taxon>
        <taxon>Nematoda</taxon>
        <taxon>Enoplea</taxon>
        <taxon>Dorylaimia</taxon>
        <taxon>Mermithida</taxon>
        <taxon>Mermithoidea</taxon>
        <taxon>Mermithidae</taxon>
        <taxon>Romanomermis</taxon>
    </lineage>
</organism>